<name>W3X389_PESFW</name>
<feature type="domain" description="Major facilitator superfamily (MFS) profile" evidence="9">
    <location>
        <begin position="79"/>
        <end position="567"/>
    </location>
</feature>
<feature type="compositionally biased region" description="Polar residues" evidence="7">
    <location>
        <begin position="21"/>
        <end position="55"/>
    </location>
</feature>
<evidence type="ECO:0000256" key="2">
    <source>
        <dbReference type="ARBA" id="ARBA00008335"/>
    </source>
</evidence>
<keyword evidence="3" id="KW-0813">Transport</keyword>
<dbReference type="Gene3D" id="1.20.1720.10">
    <property type="entry name" value="Multidrug resistance protein D"/>
    <property type="match status" value="1"/>
</dbReference>
<dbReference type="GO" id="GO:0015174">
    <property type="term" value="F:basic amino acid transmembrane transporter activity"/>
    <property type="evidence" value="ECO:0007669"/>
    <property type="project" value="TreeGrafter"/>
</dbReference>
<dbReference type="SUPFAM" id="SSF103473">
    <property type="entry name" value="MFS general substrate transporter"/>
    <property type="match status" value="1"/>
</dbReference>
<feature type="region of interest" description="Disordered" evidence="7">
    <location>
        <begin position="14"/>
        <end position="69"/>
    </location>
</feature>
<evidence type="ECO:0000259" key="9">
    <source>
        <dbReference type="PROSITE" id="PS50850"/>
    </source>
</evidence>
<keyword evidence="5 8" id="KW-1133">Transmembrane helix</keyword>
<evidence type="ECO:0000256" key="1">
    <source>
        <dbReference type="ARBA" id="ARBA00004127"/>
    </source>
</evidence>
<dbReference type="PROSITE" id="PS50850">
    <property type="entry name" value="MFS"/>
    <property type="match status" value="1"/>
</dbReference>
<gene>
    <name evidence="10" type="ORF">PFICI_08132</name>
</gene>
<feature type="transmembrane region" description="Helical" evidence="8">
    <location>
        <begin position="402"/>
        <end position="426"/>
    </location>
</feature>
<feature type="transmembrane region" description="Helical" evidence="8">
    <location>
        <begin position="375"/>
        <end position="395"/>
    </location>
</feature>
<feature type="transmembrane region" description="Helical" evidence="8">
    <location>
        <begin position="432"/>
        <end position="461"/>
    </location>
</feature>
<dbReference type="OrthoDB" id="3437016at2759"/>
<feature type="transmembrane region" description="Helical" evidence="8">
    <location>
        <begin position="175"/>
        <end position="193"/>
    </location>
</feature>
<evidence type="ECO:0000313" key="11">
    <source>
        <dbReference type="Proteomes" id="UP000030651"/>
    </source>
</evidence>
<evidence type="ECO:0000313" key="10">
    <source>
        <dbReference type="EMBL" id="ETS80603.1"/>
    </source>
</evidence>
<dbReference type="InterPro" id="IPR036259">
    <property type="entry name" value="MFS_trans_sf"/>
</dbReference>
<dbReference type="GO" id="GO:0000329">
    <property type="term" value="C:fungal-type vacuole membrane"/>
    <property type="evidence" value="ECO:0007669"/>
    <property type="project" value="TreeGrafter"/>
</dbReference>
<keyword evidence="6 8" id="KW-0472">Membrane</keyword>
<dbReference type="OMA" id="QAFSYTF"/>
<feature type="compositionally biased region" description="Basic and acidic residues" evidence="7">
    <location>
        <begin position="60"/>
        <end position="69"/>
    </location>
</feature>
<dbReference type="Gene3D" id="1.20.1250.20">
    <property type="entry name" value="MFS general substrate transporter like domains"/>
    <property type="match status" value="1"/>
</dbReference>
<evidence type="ECO:0000256" key="6">
    <source>
        <dbReference type="ARBA" id="ARBA00023136"/>
    </source>
</evidence>
<dbReference type="HOGENOM" id="CLU_000960_22_3_1"/>
<feature type="transmembrane region" description="Helical" evidence="8">
    <location>
        <begin position="300"/>
        <end position="318"/>
    </location>
</feature>
<evidence type="ECO:0000256" key="4">
    <source>
        <dbReference type="ARBA" id="ARBA00022692"/>
    </source>
</evidence>
<dbReference type="eggNOG" id="KOG0254">
    <property type="taxonomic scope" value="Eukaryota"/>
</dbReference>
<dbReference type="AlphaFoldDB" id="W3X389"/>
<keyword evidence="11" id="KW-1185">Reference proteome</keyword>
<dbReference type="EMBL" id="KI912113">
    <property type="protein sequence ID" value="ETS80603.1"/>
    <property type="molecule type" value="Genomic_DNA"/>
</dbReference>
<keyword evidence="4 8" id="KW-0812">Transmembrane</keyword>
<dbReference type="GO" id="GO:0046943">
    <property type="term" value="F:carboxylic acid transmembrane transporter activity"/>
    <property type="evidence" value="ECO:0007669"/>
    <property type="project" value="UniProtKB-ARBA"/>
</dbReference>
<dbReference type="InterPro" id="IPR011701">
    <property type="entry name" value="MFS"/>
</dbReference>
<dbReference type="PANTHER" id="PTHR23501:SF84">
    <property type="entry name" value="VACUOLAR MEMBRANE AMINO ACID UPTAKE TRANSPORTER FNX2"/>
    <property type="match status" value="1"/>
</dbReference>
<evidence type="ECO:0000256" key="8">
    <source>
        <dbReference type="SAM" id="Phobius"/>
    </source>
</evidence>
<dbReference type="RefSeq" id="XP_007834904.1">
    <property type="nucleotide sequence ID" value="XM_007836713.1"/>
</dbReference>
<proteinExistence type="inferred from homology"/>
<dbReference type="InterPro" id="IPR020846">
    <property type="entry name" value="MFS_dom"/>
</dbReference>
<feature type="transmembrane region" description="Helical" evidence="8">
    <location>
        <begin position="540"/>
        <end position="562"/>
    </location>
</feature>
<sequence length="569" mass="59977">MSAKLPSEAAVAAETAPLLGASTSENGITAKPNGNNGTFQEPQQSGEPATASSENVAEGGSRDTQDHSGPKIKVNMATLLPALAIGILLVAMDQTLVVATYGKIGSDLDALNSTSWIATSYFLTLTTFQPLYGKLSDIFGRKECLLFSYSVFGLGCLGCGLSKDIIQLCVSRGVAGMGGGGMNAIVSILMTDLVSLRDRGVWQGYINVVFAAGIASGAPLGGFIADTIGWRWAFIGQFPIAIVAWLAVFLVLDLPKTDHSHWAVKFKKIDFPGAITLSGAVFLLAFGLDNGSNEGWGELSTIIPLALAPVLFAAFILIENKWASNPFAPGHVILDPPVLAAYGANFFGLAAQMGAWFFVALFYQGALALTASESGLMFLPGTVSGLIGSLGGGLIMRRTGKYYWLTLIGYGILCLSLVLIALFTGIVSKSLIGVLVAMVLLALGASISITTTLIAIISNTAPEDMAVAVACSYLFRSLGTIIGISVSTAVLQQVLKTELALRLSDSSAEEIAERVRESLDYIRELPIDVANVVRDCYAVATSWACLPAMIFIVLCLISSAFIREKKLDR</sequence>
<feature type="transmembrane region" description="Helical" evidence="8">
    <location>
        <begin position="79"/>
        <end position="101"/>
    </location>
</feature>
<feature type="transmembrane region" description="Helical" evidence="8">
    <location>
        <begin position="473"/>
        <end position="495"/>
    </location>
</feature>
<dbReference type="InParanoid" id="W3X389"/>
<comment type="subcellular location">
    <subcellularLocation>
        <location evidence="1">Endomembrane system</location>
        <topology evidence="1">Multi-pass membrane protein</topology>
    </subcellularLocation>
</comment>
<comment type="similarity">
    <text evidence="2">Belongs to the major facilitator superfamily.</text>
</comment>
<evidence type="ECO:0000256" key="3">
    <source>
        <dbReference type="ARBA" id="ARBA00022448"/>
    </source>
</evidence>
<evidence type="ECO:0000256" key="5">
    <source>
        <dbReference type="ARBA" id="ARBA00022989"/>
    </source>
</evidence>
<organism evidence="10 11">
    <name type="scientific">Pestalotiopsis fici (strain W106-1 / CGMCC3.15140)</name>
    <dbReference type="NCBI Taxonomy" id="1229662"/>
    <lineage>
        <taxon>Eukaryota</taxon>
        <taxon>Fungi</taxon>
        <taxon>Dikarya</taxon>
        <taxon>Ascomycota</taxon>
        <taxon>Pezizomycotina</taxon>
        <taxon>Sordariomycetes</taxon>
        <taxon>Xylariomycetidae</taxon>
        <taxon>Amphisphaeriales</taxon>
        <taxon>Sporocadaceae</taxon>
        <taxon>Pestalotiopsis</taxon>
    </lineage>
</organism>
<dbReference type="GeneID" id="19273145"/>
<dbReference type="PANTHER" id="PTHR23501">
    <property type="entry name" value="MAJOR FACILITATOR SUPERFAMILY"/>
    <property type="match status" value="1"/>
</dbReference>
<dbReference type="KEGG" id="pfy:PFICI_08132"/>
<reference evidence="11" key="1">
    <citation type="journal article" date="2015" name="BMC Genomics">
        <title>Genomic and transcriptomic analysis of the endophytic fungus Pestalotiopsis fici reveals its lifestyle and high potential for synthesis of natural products.</title>
        <authorList>
            <person name="Wang X."/>
            <person name="Zhang X."/>
            <person name="Liu L."/>
            <person name="Xiang M."/>
            <person name="Wang W."/>
            <person name="Sun X."/>
            <person name="Che Y."/>
            <person name="Guo L."/>
            <person name="Liu G."/>
            <person name="Guo L."/>
            <person name="Wang C."/>
            <person name="Yin W.B."/>
            <person name="Stadler M."/>
            <person name="Zhang X."/>
            <person name="Liu X."/>
        </authorList>
    </citation>
    <scope>NUCLEOTIDE SEQUENCE [LARGE SCALE GENOMIC DNA]</scope>
    <source>
        <strain evidence="11">W106-1 / CGMCC3.15140</strain>
    </source>
</reference>
<protein>
    <recommendedName>
        <fullName evidence="9">Major facilitator superfamily (MFS) profile domain-containing protein</fullName>
    </recommendedName>
</protein>
<accession>W3X389</accession>
<evidence type="ECO:0000256" key="7">
    <source>
        <dbReference type="SAM" id="MobiDB-lite"/>
    </source>
</evidence>
<dbReference type="GO" id="GO:0012505">
    <property type="term" value="C:endomembrane system"/>
    <property type="evidence" value="ECO:0007669"/>
    <property type="project" value="UniProtKB-SubCell"/>
</dbReference>
<dbReference type="Proteomes" id="UP000030651">
    <property type="component" value="Unassembled WGS sequence"/>
</dbReference>
<dbReference type="FunFam" id="1.20.1720.10:FF:000013">
    <property type="entry name" value="Related to multidrug resistance proteins"/>
    <property type="match status" value="1"/>
</dbReference>
<feature type="transmembrane region" description="Helical" evidence="8">
    <location>
        <begin position="271"/>
        <end position="288"/>
    </location>
</feature>
<feature type="transmembrane region" description="Helical" evidence="8">
    <location>
        <begin position="230"/>
        <end position="251"/>
    </location>
</feature>
<dbReference type="Pfam" id="PF07690">
    <property type="entry name" value="MFS_1"/>
    <property type="match status" value="1"/>
</dbReference>
<feature type="transmembrane region" description="Helical" evidence="8">
    <location>
        <begin position="144"/>
        <end position="163"/>
    </location>
</feature>
<feature type="transmembrane region" description="Helical" evidence="8">
    <location>
        <begin position="205"/>
        <end position="224"/>
    </location>
</feature>